<name>A0ABP7NN33_9BACT</name>
<evidence type="ECO:0000256" key="2">
    <source>
        <dbReference type="ARBA" id="ARBA00022723"/>
    </source>
</evidence>
<keyword evidence="4" id="KW-0378">Hydrolase</keyword>
<sequence>MPKRLLPLLFLTLTPLRLWAWGMEGHRAVAQIAEQHLSAGARHEIATLLGTETLTMISTWPDEIRYYPGFKGTAPWHYVNTPAGLNQAQYLQALHGQKEANAYQILQIKLCELEDAASTPAERTAALKFVVHLVGDAHQPLHAGHAEDKGGNDVRVKFRGKDTNLHSLWDSGLLEYQGLSYTEMAGKYSQLPRRQRREWQQTPMDQWFWESYQASEQLYRDTPAGADLDYTYYPAHAQLMQQRIQQAGIRLAQLLNETLG</sequence>
<keyword evidence="1" id="KW-0540">Nuclease</keyword>
<organism evidence="7 8">
    <name type="scientific">Hymenobacter algoricola</name>
    <dbReference type="NCBI Taxonomy" id="486267"/>
    <lineage>
        <taxon>Bacteria</taxon>
        <taxon>Pseudomonadati</taxon>
        <taxon>Bacteroidota</taxon>
        <taxon>Cytophagia</taxon>
        <taxon>Cytophagales</taxon>
        <taxon>Hymenobacteraceae</taxon>
        <taxon>Hymenobacter</taxon>
    </lineage>
</organism>
<keyword evidence="8" id="KW-1185">Reference proteome</keyword>
<dbReference type="Pfam" id="PF02265">
    <property type="entry name" value="S1-P1_nuclease"/>
    <property type="match status" value="1"/>
</dbReference>
<comment type="caution">
    <text evidence="7">The sequence shown here is derived from an EMBL/GenBank/DDBJ whole genome shotgun (WGS) entry which is preliminary data.</text>
</comment>
<dbReference type="EMBL" id="BAABDH010000108">
    <property type="protein sequence ID" value="GAA3950568.1"/>
    <property type="molecule type" value="Genomic_DNA"/>
</dbReference>
<dbReference type="InterPro" id="IPR008947">
    <property type="entry name" value="PLipase_C/P1_nuclease_dom_sf"/>
</dbReference>
<dbReference type="CDD" id="cd11010">
    <property type="entry name" value="S1-P1_nuclease"/>
    <property type="match status" value="1"/>
</dbReference>
<accession>A0ABP7NN33</accession>
<dbReference type="PANTHER" id="PTHR33146:SF26">
    <property type="entry name" value="ENDONUCLEASE 4"/>
    <property type="match status" value="1"/>
</dbReference>
<gene>
    <name evidence="7" type="ORF">GCM10022406_35500</name>
</gene>
<evidence type="ECO:0000313" key="8">
    <source>
        <dbReference type="Proteomes" id="UP001499909"/>
    </source>
</evidence>
<evidence type="ECO:0000256" key="5">
    <source>
        <dbReference type="ARBA" id="ARBA00023157"/>
    </source>
</evidence>
<evidence type="ECO:0000256" key="6">
    <source>
        <dbReference type="ARBA" id="ARBA00023180"/>
    </source>
</evidence>
<keyword evidence="2" id="KW-0479">Metal-binding</keyword>
<dbReference type="SUPFAM" id="SSF48537">
    <property type="entry name" value="Phospholipase C/P1 nuclease"/>
    <property type="match status" value="1"/>
</dbReference>
<keyword evidence="6" id="KW-0325">Glycoprotein</keyword>
<evidence type="ECO:0000256" key="1">
    <source>
        <dbReference type="ARBA" id="ARBA00022722"/>
    </source>
</evidence>
<reference evidence="8" key="1">
    <citation type="journal article" date="2019" name="Int. J. Syst. Evol. Microbiol.">
        <title>The Global Catalogue of Microorganisms (GCM) 10K type strain sequencing project: providing services to taxonomists for standard genome sequencing and annotation.</title>
        <authorList>
            <consortium name="The Broad Institute Genomics Platform"/>
            <consortium name="The Broad Institute Genome Sequencing Center for Infectious Disease"/>
            <person name="Wu L."/>
            <person name="Ma J."/>
        </authorList>
    </citation>
    <scope>NUCLEOTIDE SEQUENCE [LARGE SCALE GENOMIC DNA]</scope>
    <source>
        <strain evidence="8">JCM 17214</strain>
    </source>
</reference>
<evidence type="ECO:0000313" key="7">
    <source>
        <dbReference type="EMBL" id="GAA3950568.1"/>
    </source>
</evidence>
<evidence type="ECO:0000256" key="4">
    <source>
        <dbReference type="ARBA" id="ARBA00022801"/>
    </source>
</evidence>
<dbReference type="RefSeq" id="WP_345116940.1">
    <property type="nucleotide sequence ID" value="NZ_BAABDH010000108.1"/>
</dbReference>
<dbReference type="Proteomes" id="UP001499909">
    <property type="component" value="Unassembled WGS sequence"/>
</dbReference>
<keyword evidence="3" id="KW-0255">Endonuclease</keyword>
<evidence type="ECO:0000256" key="3">
    <source>
        <dbReference type="ARBA" id="ARBA00022759"/>
    </source>
</evidence>
<proteinExistence type="predicted"/>
<dbReference type="PANTHER" id="PTHR33146">
    <property type="entry name" value="ENDONUCLEASE 4"/>
    <property type="match status" value="1"/>
</dbReference>
<keyword evidence="5" id="KW-1015">Disulfide bond</keyword>
<protein>
    <submittedName>
        <fullName evidence="7">S1/P1 nuclease</fullName>
    </submittedName>
</protein>
<dbReference type="InterPro" id="IPR003154">
    <property type="entry name" value="S1/P1nuclease"/>
</dbReference>
<dbReference type="Gene3D" id="1.10.575.10">
    <property type="entry name" value="P1 Nuclease"/>
    <property type="match status" value="1"/>
</dbReference>